<evidence type="ECO:0000256" key="6">
    <source>
        <dbReference type="ARBA" id="ARBA00023136"/>
    </source>
</evidence>
<feature type="transmembrane region" description="Helical" evidence="7">
    <location>
        <begin position="315"/>
        <end position="333"/>
    </location>
</feature>
<dbReference type="InterPro" id="IPR036259">
    <property type="entry name" value="MFS_trans_sf"/>
</dbReference>
<dbReference type="PANTHER" id="PTHR42718">
    <property type="entry name" value="MAJOR FACILITATOR SUPERFAMILY MULTIDRUG TRANSPORTER MFSC"/>
    <property type="match status" value="1"/>
</dbReference>
<sequence>MITPPTPVAAAALSTRRRWAALAVLAAAVLLLAVDGTVLSLAVPALTASLAPTAEQVLWIGDIYSLTLAGLLVLMGNLADRFGRKRVLLTGSVAFGAASLLAAFAPSAPALIGARLLLGVAGATLMPSTLSLIRNIFPDSGERTRAIAIWSTAFGAGSAIGPLVGGFLLEHFWWGSVFLINVPVMVLVVVSGLLLLPESRDPRPGRFDVLSAVLSMTAVVPLVYAVKHVVGAGLDGVTVACLLAGLVAGVLFVRRQRRLEQPMLDVELFGNPAFVGAVVANVIAIFALVGMLFFFSQYLQFARGFSPLQAGLAELPATLASIVVVVIIALVVARFGRGRAIALGLGLAAAGLGAVAAAAHAPYLWLGLALVPIGLGIGLAMTLTGDAILSAAPPRKAGSVSAITETANELGVVLGIAVLGSLLSLVYRHAVSVPDGLPAGDAARVRDSLGSALQVLPPQSTAGARDAFITGVQVSSSVAAVLTLGAAVLAWALIPSPRPPRP</sequence>
<keyword evidence="4 7" id="KW-0812">Transmembrane</keyword>
<accession>A0ABS3VHG5</accession>
<feature type="transmembrane region" description="Helical" evidence="7">
    <location>
        <begin position="340"/>
        <end position="359"/>
    </location>
</feature>
<comment type="subcellular location">
    <subcellularLocation>
        <location evidence="1">Cell membrane</location>
        <topology evidence="1">Multi-pass membrane protein</topology>
    </subcellularLocation>
</comment>
<dbReference type="EMBL" id="JAGFWR010000032">
    <property type="protein sequence ID" value="MBO4165009.1"/>
    <property type="molecule type" value="Genomic_DNA"/>
</dbReference>
<name>A0ABS3VHG5_9ACTN</name>
<evidence type="ECO:0000256" key="5">
    <source>
        <dbReference type="ARBA" id="ARBA00022989"/>
    </source>
</evidence>
<evidence type="ECO:0000313" key="9">
    <source>
        <dbReference type="EMBL" id="MBO4165009.1"/>
    </source>
</evidence>
<evidence type="ECO:0000256" key="7">
    <source>
        <dbReference type="SAM" id="Phobius"/>
    </source>
</evidence>
<proteinExistence type="predicted"/>
<dbReference type="Pfam" id="PF07690">
    <property type="entry name" value="MFS_1"/>
    <property type="match status" value="1"/>
</dbReference>
<evidence type="ECO:0000256" key="4">
    <source>
        <dbReference type="ARBA" id="ARBA00022692"/>
    </source>
</evidence>
<dbReference type="PROSITE" id="PS00216">
    <property type="entry name" value="SUGAR_TRANSPORT_1"/>
    <property type="match status" value="1"/>
</dbReference>
<dbReference type="CDD" id="cd17321">
    <property type="entry name" value="MFS_MMR_MDR_like"/>
    <property type="match status" value="1"/>
</dbReference>
<feature type="domain" description="Major facilitator superfamily (MFS) profile" evidence="8">
    <location>
        <begin position="21"/>
        <end position="498"/>
    </location>
</feature>
<dbReference type="PANTHER" id="PTHR42718:SF47">
    <property type="entry name" value="METHYL VIOLOGEN RESISTANCE PROTEIN SMVA"/>
    <property type="match status" value="1"/>
</dbReference>
<dbReference type="Gene3D" id="1.20.1720.10">
    <property type="entry name" value="Multidrug resistance protein D"/>
    <property type="match status" value="1"/>
</dbReference>
<keyword evidence="5 7" id="KW-1133">Transmembrane helix</keyword>
<reference evidence="9 10" key="1">
    <citation type="submission" date="2021-03" db="EMBL/GenBank/DDBJ databases">
        <authorList>
            <person name="Lee D.-H."/>
        </authorList>
    </citation>
    <scope>NUCLEOTIDE SEQUENCE [LARGE SCALE GENOMIC DNA]</scope>
    <source>
        <strain evidence="9 10">MMS20-R2-23</strain>
    </source>
</reference>
<feature type="transmembrane region" description="Helical" evidence="7">
    <location>
        <begin position="207"/>
        <end position="226"/>
    </location>
</feature>
<protein>
    <submittedName>
        <fullName evidence="9">MFS transporter</fullName>
    </submittedName>
</protein>
<dbReference type="InterPro" id="IPR020846">
    <property type="entry name" value="MFS_dom"/>
</dbReference>
<feature type="transmembrane region" description="Helical" evidence="7">
    <location>
        <begin position="145"/>
        <end position="165"/>
    </location>
</feature>
<keyword evidence="6 7" id="KW-0472">Membrane</keyword>
<evidence type="ECO:0000256" key="2">
    <source>
        <dbReference type="ARBA" id="ARBA00022448"/>
    </source>
</evidence>
<feature type="transmembrane region" description="Helical" evidence="7">
    <location>
        <begin position="410"/>
        <end position="427"/>
    </location>
</feature>
<evidence type="ECO:0000313" key="10">
    <source>
        <dbReference type="Proteomes" id="UP000671399"/>
    </source>
</evidence>
<dbReference type="SUPFAM" id="SSF103473">
    <property type="entry name" value="MFS general substrate transporter"/>
    <property type="match status" value="1"/>
</dbReference>
<dbReference type="InterPro" id="IPR005829">
    <property type="entry name" value="Sugar_transporter_CS"/>
</dbReference>
<dbReference type="Gene3D" id="1.20.1250.20">
    <property type="entry name" value="MFS general substrate transporter like domains"/>
    <property type="match status" value="1"/>
</dbReference>
<evidence type="ECO:0000256" key="3">
    <source>
        <dbReference type="ARBA" id="ARBA00022475"/>
    </source>
</evidence>
<dbReference type="InterPro" id="IPR011701">
    <property type="entry name" value="MFS"/>
</dbReference>
<keyword evidence="3" id="KW-1003">Cell membrane</keyword>
<feature type="transmembrane region" description="Helical" evidence="7">
    <location>
        <begin position="171"/>
        <end position="195"/>
    </location>
</feature>
<dbReference type="PROSITE" id="PS50850">
    <property type="entry name" value="MFS"/>
    <property type="match status" value="1"/>
</dbReference>
<evidence type="ECO:0000256" key="1">
    <source>
        <dbReference type="ARBA" id="ARBA00004651"/>
    </source>
</evidence>
<feature type="transmembrane region" description="Helical" evidence="7">
    <location>
        <begin position="274"/>
        <end position="295"/>
    </location>
</feature>
<organism evidence="9 10">
    <name type="scientific">Micromonospora antibiotica</name>
    <dbReference type="NCBI Taxonomy" id="2807623"/>
    <lineage>
        <taxon>Bacteria</taxon>
        <taxon>Bacillati</taxon>
        <taxon>Actinomycetota</taxon>
        <taxon>Actinomycetes</taxon>
        <taxon>Micromonosporales</taxon>
        <taxon>Micromonosporaceae</taxon>
        <taxon>Micromonospora</taxon>
    </lineage>
</organism>
<feature type="transmembrane region" description="Helical" evidence="7">
    <location>
        <begin position="112"/>
        <end position="133"/>
    </location>
</feature>
<keyword evidence="2" id="KW-0813">Transport</keyword>
<feature type="transmembrane region" description="Helical" evidence="7">
    <location>
        <begin position="232"/>
        <end position="253"/>
    </location>
</feature>
<gene>
    <name evidence="9" type="ORF">JQN83_30035</name>
</gene>
<evidence type="ECO:0000259" key="8">
    <source>
        <dbReference type="PROSITE" id="PS50850"/>
    </source>
</evidence>
<feature type="transmembrane region" description="Helical" evidence="7">
    <location>
        <begin position="365"/>
        <end position="389"/>
    </location>
</feature>
<dbReference type="Proteomes" id="UP000671399">
    <property type="component" value="Unassembled WGS sequence"/>
</dbReference>
<dbReference type="RefSeq" id="WP_208570519.1">
    <property type="nucleotide sequence ID" value="NZ_JAGFWR010000032.1"/>
</dbReference>
<feature type="transmembrane region" description="Helical" evidence="7">
    <location>
        <begin position="56"/>
        <end position="75"/>
    </location>
</feature>
<feature type="transmembrane region" description="Helical" evidence="7">
    <location>
        <begin position="474"/>
        <end position="494"/>
    </location>
</feature>
<comment type="caution">
    <text evidence="9">The sequence shown here is derived from an EMBL/GenBank/DDBJ whole genome shotgun (WGS) entry which is preliminary data.</text>
</comment>
<keyword evidence="10" id="KW-1185">Reference proteome</keyword>
<feature type="transmembrane region" description="Helical" evidence="7">
    <location>
        <begin position="87"/>
        <end position="106"/>
    </location>
</feature>